<comment type="pathway">
    <text evidence="6">Polyol metabolism; myo-inositol biosynthesis; myo-inositol from D-glucose 6-phosphate: step 2/2.</text>
</comment>
<keyword evidence="8" id="KW-1185">Reference proteome</keyword>
<dbReference type="PRINTS" id="PR00377">
    <property type="entry name" value="IMPHPHTASES"/>
</dbReference>
<dbReference type="EMBL" id="ML987211">
    <property type="protein sequence ID" value="KAF2241535.1"/>
    <property type="molecule type" value="Genomic_DNA"/>
</dbReference>
<feature type="binding site" evidence="5">
    <location>
        <position position="256"/>
    </location>
    <ligand>
        <name>Mg(2+)</name>
        <dbReference type="ChEBI" id="CHEBI:18420"/>
        <label>1</label>
        <note>catalytic</note>
    </ligand>
</feature>
<dbReference type="PROSITE" id="PS00629">
    <property type="entry name" value="IMP_1"/>
    <property type="match status" value="1"/>
</dbReference>
<feature type="binding site" evidence="5">
    <location>
        <position position="108"/>
    </location>
    <ligand>
        <name>Mg(2+)</name>
        <dbReference type="ChEBI" id="CHEBI:18420"/>
        <label>1</label>
        <note>catalytic</note>
    </ligand>
</feature>
<keyword evidence="3 5" id="KW-0460">Magnesium</keyword>
<keyword evidence="2 5" id="KW-0479">Metal-binding</keyword>
<comment type="catalytic activity">
    <reaction evidence="6">
        <text>a myo-inositol phosphate + H2O = myo-inositol + phosphate</text>
        <dbReference type="Rhea" id="RHEA:24056"/>
        <dbReference type="ChEBI" id="CHEBI:15377"/>
        <dbReference type="ChEBI" id="CHEBI:17268"/>
        <dbReference type="ChEBI" id="CHEBI:43474"/>
        <dbReference type="ChEBI" id="CHEBI:84139"/>
        <dbReference type="EC" id="3.1.3.25"/>
    </reaction>
</comment>
<dbReference type="OrthoDB" id="10254945at2759"/>
<dbReference type="RefSeq" id="XP_033676539.1">
    <property type="nucleotide sequence ID" value="XM_033831265.1"/>
</dbReference>
<dbReference type="GeneID" id="54584595"/>
<evidence type="ECO:0000256" key="4">
    <source>
        <dbReference type="ARBA" id="ARBA00022911"/>
    </source>
</evidence>
<evidence type="ECO:0000256" key="1">
    <source>
        <dbReference type="ARBA" id="ARBA00009759"/>
    </source>
</evidence>
<organism evidence="7 8">
    <name type="scientific">Trematosphaeria pertusa</name>
    <dbReference type="NCBI Taxonomy" id="390896"/>
    <lineage>
        <taxon>Eukaryota</taxon>
        <taxon>Fungi</taxon>
        <taxon>Dikarya</taxon>
        <taxon>Ascomycota</taxon>
        <taxon>Pezizomycotina</taxon>
        <taxon>Dothideomycetes</taxon>
        <taxon>Pleosporomycetidae</taxon>
        <taxon>Pleosporales</taxon>
        <taxon>Massarineae</taxon>
        <taxon>Trematosphaeriaceae</taxon>
        <taxon>Trematosphaeria</taxon>
    </lineage>
</organism>
<dbReference type="Proteomes" id="UP000800094">
    <property type="component" value="Unassembled WGS sequence"/>
</dbReference>
<dbReference type="PANTHER" id="PTHR20854:SF39">
    <property type="entry name" value="PROTEIN QUTG"/>
    <property type="match status" value="1"/>
</dbReference>
<dbReference type="GO" id="GO:0007165">
    <property type="term" value="P:signal transduction"/>
    <property type="evidence" value="ECO:0007669"/>
    <property type="project" value="TreeGrafter"/>
</dbReference>
<feature type="binding site" evidence="5">
    <location>
        <position position="106"/>
    </location>
    <ligand>
        <name>Mg(2+)</name>
        <dbReference type="ChEBI" id="CHEBI:18420"/>
        <label>1</label>
        <note>catalytic</note>
    </ligand>
</feature>
<evidence type="ECO:0000313" key="8">
    <source>
        <dbReference type="Proteomes" id="UP000800094"/>
    </source>
</evidence>
<name>A0A6A6HTN7_9PLEO</name>
<dbReference type="FunFam" id="3.30.540.10:FF:000004">
    <property type="entry name" value="Inositol-1-monophosphatase"/>
    <property type="match status" value="1"/>
</dbReference>
<evidence type="ECO:0000256" key="3">
    <source>
        <dbReference type="ARBA" id="ARBA00022842"/>
    </source>
</evidence>
<feature type="binding site" evidence="5">
    <location>
        <position position="84"/>
    </location>
    <ligand>
        <name>Mg(2+)</name>
        <dbReference type="ChEBI" id="CHEBI:18420"/>
        <label>1</label>
        <note>catalytic</note>
    </ligand>
</feature>
<dbReference type="EC" id="3.1.3.25" evidence="6"/>
<feature type="binding site" evidence="5">
    <location>
        <position position="109"/>
    </location>
    <ligand>
        <name>Mg(2+)</name>
        <dbReference type="ChEBI" id="CHEBI:18420"/>
        <label>1</label>
        <note>catalytic</note>
    </ligand>
</feature>
<accession>A0A6A6HTN7</accession>
<reference evidence="7" key="1">
    <citation type="journal article" date="2020" name="Stud. Mycol.">
        <title>101 Dothideomycetes genomes: a test case for predicting lifestyles and emergence of pathogens.</title>
        <authorList>
            <person name="Haridas S."/>
            <person name="Albert R."/>
            <person name="Binder M."/>
            <person name="Bloem J."/>
            <person name="Labutti K."/>
            <person name="Salamov A."/>
            <person name="Andreopoulos B."/>
            <person name="Baker S."/>
            <person name="Barry K."/>
            <person name="Bills G."/>
            <person name="Bluhm B."/>
            <person name="Cannon C."/>
            <person name="Castanera R."/>
            <person name="Culley D."/>
            <person name="Daum C."/>
            <person name="Ezra D."/>
            <person name="Gonzalez J."/>
            <person name="Henrissat B."/>
            <person name="Kuo A."/>
            <person name="Liang C."/>
            <person name="Lipzen A."/>
            <person name="Lutzoni F."/>
            <person name="Magnuson J."/>
            <person name="Mondo S."/>
            <person name="Nolan M."/>
            <person name="Ohm R."/>
            <person name="Pangilinan J."/>
            <person name="Park H.-J."/>
            <person name="Ramirez L."/>
            <person name="Alfaro M."/>
            <person name="Sun H."/>
            <person name="Tritt A."/>
            <person name="Yoshinaga Y."/>
            <person name="Zwiers L.-H."/>
            <person name="Turgeon B."/>
            <person name="Goodwin S."/>
            <person name="Spatafora J."/>
            <person name="Crous P."/>
            <person name="Grigoriev I."/>
        </authorList>
    </citation>
    <scope>NUCLEOTIDE SEQUENCE</scope>
    <source>
        <strain evidence="7">CBS 122368</strain>
    </source>
</reference>
<gene>
    <name evidence="7" type="ORF">BU26DRAFT_535246</name>
</gene>
<keyword evidence="4" id="KW-0672">Quinate metabolism</keyword>
<proteinExistence type="inferred from homology"/>
<protein>
    <recommendedName>
        <fullName evidence="6">Inositol-1-monophosphatase</fullName>
        <ecNumber evidence="6">3.1.3.25</ecNumber>
    </recommendedName>
</protein>
<sequence length="334" mass="36650">MADISGEELDEIYAFAVNLGEEAGRMLMHGARVRMGDERVANEQEEHVQKENAVDLVTKMDDDVEAFIRGQIANKYPSHKFVGEESYSKGASRDYLIDDNPTWCVDPLDGTVNYIHLFPLFCVSIAFIHHSKPLIGVINAPLLNYFFSSCAGRGAYLNRTQRLPLIRNPIPPLPANAPSGCIFSCEWGKDRRDVPEGNLHKKVESFVNMAAEVGARAGRGGMVHGVRSLGSATLDLAFVAMGAFDIWWEGGCWEWDVAAGIAILQEAGGLVTTANPPGDYATAPIEDARLGSRLYLAIRPAGASATETGRQAQERTVREVWRRVRNLDYSRPGG</sequence>
<dbReference type="Pfam" id="PF00459">
    <property type="entry name" value="Inositol_P"/>
    <property type="match status" value="1"/>
</dbReference>
<dbReference type="PANTHER" id="PTHR20854">
    <property type="entry name" value="INOSITOL MONOPHOSPHATASE"/>
    <property type="match status" value="1"/>
</dbReference>
<keyword evidence="6" id="KW-0378">Hydrolase</keyword>
<dbReference type="FunFam" id="3.40.190.80:FF:000019">
    <property type="entry name" value="Inositol-1-monophosphatase"/>
    <property type="match status" value="1"/>
</dbReference>
<dbReference type="InterPro" id="IPR033942">
    <property type="entry name" value="IMPase"/>
</dbReference>
<dbReference type="InterPro" id="IPR000760">
    <property type="entry name" value="Inositol_monophosphatase-like"/>
</dbReference>
<dbReference type="InterPro" id="IPR020583">
    <property type="entry name" value="Inositol_monoP_metal-BS"/>
</dbReference>
<evidence type="ECO:0000256" key="2">
    <source>
        <dbReference type="ARBA" id="ARBA00022723"/>
    </source>
</evidence>
<comment type="similarity">
    <text evidence="1 6">Belongs to the inositol monophosphatase superfamily.</text>
</comment>
<dbReference type="CDD" id="cd01639">
    <property type="entry name" value="IMPase"/>
    <property type="match status" value="1"/>
</dbReference>
<dbReference type="SUPFAM" id="SSF56655">
    <property type="entry name" value="Carbohydrate phosphatase"/>
    <property type="match status" value="1"/>
</dbReference>
<dbReference type="Gene3D" id="3.30.540.10">
    <property type="entry name" value="Fructose-1,6-Bisphosphatase, subunit A, domain 1"/>
    <property type="match status" value="1"/>
</dbReference>
<dbReference type="GO" id="GO:0006021">
    <property type="term" value="P:inositol biosynthetic process"/>
    <property type="evidence" value="ECO:0007669"/>
    <property type="project" value="UniProtKB-UniPathway"/>
</dbReference>
<evidence type="ECO:0000313" key="7">
    <source>
        <dbReference type="EMBL" id="KAF2241535.1"/>
    </source>
</evidence>
<comment type="cofactor">
    <cofactor evidence="5 6">
        <name>Mg(2+)</name>
        <dbReference type="ChEBI" id="CHEBI:18420"/>
    </cofactor>
</comment>
<dbReference type="GO" id="GO:0008934">
    <property type="term" value="F:inositol monophosphate 1-phosphatase activity"/>
    <property type="evidence" value="ECO:0007669"/>
    <property type="project" value="InterPro"/>
</dbReference>
<dbReference type="PROSITE" id="PS00630">
    <property type="entry name" value="IMP_2"/>
    <property type="match status" value="1"/>
</dbReference>
<dbReference type="Gene3D" id="3.40.190.80">
    <property type="match status" value="1"/>
</dbReference>
<evidence type="ECO:0000256" key="5">
    <source>
        <dbReference type="PIRSR" id="PIRSR600760-2"/>
    </source>
</evidence>
<dbReference type="AlphaFoldDB" id="A0A6A6HTN7"/>
<evidence type="ECO:0000256" key="6">
    <source>
        <dbReference type="RuleBase" id="RU364068"/>
    </source>
</evidence>
<dbReference type="InterPro" id="IPR020550">
    <property type="entry name" value="Inositol_monophosphatase_CS"/>
</dbReference>
<dbReference type="UniPathway" id="UPA00823">
    <property type="reaction ID" value="UER00788"/>
</dbReference>
<dbReference type="GO" id="GO:0046872">
    <property type="term" value="F:metal ion binding"/>
    <property type="evidence" value="ECO:0007669"/>
    <property type="project" value="UniProtKB-KW"/>
</dbReference>
<dbReference type="GO" id="GO:0046854">
    <property type="term" value="P:phosphatidylinositol phosphate biosynthetic process"/>
    <property type="evidence" value="ECO:0007669"/>
    <property type="project" value="InterPro"/>
</dbReference>